<proteinExistence type="predicted"/>
<evidence type="ECO:0000313" key="2">
    <source>
        <dbReference type="EMBL" id="MPC49410.1"/>
    </source>
</evidence>
<sequence length="74" mass="8088">MGKGDVRKDVVVDIVMGRQDGEEVERGGREERDARESGKGRRARRLNLSAPVPFAAPRRGSSLPLLAGRGTQLF</sequence>
<protein>
    <submittedName>
        <fullName evidence="2">Uncharacterized protein</fullName>
    </submittedName>
</protein>
<dbReference type="Proteomes" id="UP000324222">
    <property type="component" value="Unassembled WGS sequence"/>
</dbReference>
<dbReference type="EMBL" id="VSRR010008861">
    <property type="protein sequence ID" value="MPC49410.1"/>
    <property type="molecule type" value="Genomic_DNA"/>
</dbReference>
<feature type="compositionally biased region" description="Basic and acidic residues" evidence="1">
    <location>
        <begin position="19"/>
        <end position="39"/>
    </location>
</feature>
<reference evidence="2 3" key="1">
    <citation type="submission" date="2019-05" db="EMBL/GenBank/DDBJ databases">
        <title>Another draft genome of Portunus trituberculatus and its Hox gene families provides insights of decapod evolution.</title>
        <authorList>
            <person name="Jeong J.-H."/>
            <person name="Song I."/>
            <person name="Kim S."/>
            <person name="Choi T."/>
            <person name="Kim D."/>
            <person name="Ryu S."/>
            <person name="Kim W."/>
        </authorList>
    </citation>
    <scope>NUCLEOTIDE SEQUENCE [LARGE SCALE GENOMIC DNA]</scope>
    <source>
        <tissue evidence="2">Muscle</tissue>
    </source>
</reference>
<accession>A0A5B7FNV3</accession>
<comment type="caution">
    <text evidence="2">The sequence shown here is derived from an EMBL/GenBank/DDBJ whole genome shotgun (WGS) entry which is preliminary data.</text>
</comment>
<organism evidence="2 3">
    <name type="scientific">Portunus trituberculatus</name>
    <name type="common">Swimming crab</name>
    <name type="synonym">Neptunus trituberculatus</name>
    <dbReference type="NCBI Taxonomy" id="210409"/>
    <lineage>
        <taxon>Eukaryota</taxon>
        <taxon>Metazoa</taxon>
        <taxon>Ecdysozoa</taxon>
        <taxon>Arthropoda</taxon>
        <taxon>Crustacea</taxon>
        <taxon>Multicrustacea</taxon>
        <taxon>Malacostraca</taxon>
        <taxon>Eumalacostraca</taxon>
        <taxon>Eucarida</taxon>
        <taxon>Decapoda</taxon>
        <taxon>Pleocyemata</taxon>
        <taxon>Brachyura</taxon>
        <taxon>Eubrachyura</taxon>
        <taxon>Portunoidea</taxon>
        <taxon>Portunidae</taxon>
        <taxon>Portuninae</taxon>
        <taxon>Portunus</taxon>
    </lineage>
</organism>
<evidence type="ECO:0000313" key="3">
    <source>
        <dbReference type="Proteomes" id="UP000324222"/>
    </source>
</evidence>
<keyword evidence="3" id="KW-1185">Reference proteome</keyword>
<feature type="region of interest" description="Disordered" evidence="1">
    <location>
        <begin position="19"/>
        <end position="74"/>
    </location>
</feature>
<name>A0A5B7FNV3_PORTR</name>
<dbReference type="AlphaFoldDB" id="A0A5B7FNV3"/>
<evidence type="ECO:0000256" key="1">
    <source>
        <dbReference type="SAM" id="MobiDB-lite"/>
    </source>
</evidence>
<gene>
    <name evidence="2" type="ORF">E2C01_043209</name>
</gene>